<dbReference type="RefSeq" id="WP_119738331.1">
    <property type="nucleotide sequence ID" value="NZ_QYUN01000002.1"/>
</dbReference>
<dbReference type="NCBIfam" id="TIGR03071">
    <property type="entry name" value="couple_hipA"/>
    <property type="match status" value="1"/>
</dbReference>
<accession>A0A418X0T4</accession>
<dbReference type="Gene3D" id="1.10.1070.20">
    <property type="match status" value="1"/>
</dbReference>
<dbReference type="OrthoDB" id="9805913at2"/>
<sequence>MKLAVWTQEHRIGDLSYDGATGRFAFEYAPAWLEWDQRFALCPSLPLTQTPQETPEQHSAAVRQFFQNLLPEGQALDDAARVSNVSKANVLGLLHALGRETAGALVISLPDERPDRIEVSPRLLSDAELSERIRHRPSEPFTVWDGKVRLSIAGYQDKLAVYEHEGQWFLVEDPTLASTLILKPEPVRQQMAGMTTNELMCLRLAHALKLPAAKASLRHVPEPVLVIERFDRKLKEGRAGRMEVQRLHCIDGCQALGLPVDFKYERPYGDGEHVKNIRDGASLRRFFSLLSDKTKIPAPGVAQLEFLRWVIFQVLIGNTDAHAKNLSFFSSVRGLQLAPTYDLVSGLVFAGDGVLDSLAMAIGDNFDPVAISAYDWAQLAHENNLHPRLVAGEVKRLAQACKQALPTLMSELAEEGAEASMMTRVAAVIERQCEEALRVAPHITKIDAVLF</sequence>
<dbReference type="InterPro" id="IPR012893">
    <property type="entry name" value="HipA-like_C"/>
</dbReference>
<keyword evidence="3" id="KW-0418">Kinase</keyword>
<dbReference type="EMBL" id="QYUN01000002">
    <property type="protein sequence ID" value="RJG06079.1"/>
    <property type="molecule type" value="Genomic_DNA"/>
</dbReference>
<comment type="similarity">
    <text evidence="1">Belongs to the HipA Ser/Thr kinase family.</text>
</comment>
<dbReference type="InterPro" id="IPR017508">
    <property type="entry name" value="HipA_N1"/>
</dbReference>
<dbReference type="AlphaFoldDB" id="A0A418X0T4"/>
<feature type="domain" description="HipA-like C-terminal" evidence="4">
    <location>
        <begin position="150"/>
        <end position="404"/>
    </location>
</feature>
<dbReference type="Proteomes" id="UP000285190">
    <property type="component" value="Unassembled WGS sequence"/>
</dbReference>
<proteinExistence type="inferred from homology"/>
<evidence type="ECO:0000259" key="5">
    <source>
        <dbReference type="Pfam" id="PF13657"/>
    </source>
</evidence>
<evidence type="ECO:0000259" key="4">
    <source>
        <dbReference type="Pfam" id="PF07804"/>
    </source>
</evidence>
<organism evidence="6 7">
    <name type="scientific">Noviherbaspirillum cavernae</name>
    <dbReference type="NCBI Taxonomy" id="2320862"/>
    <lineage>
        <taxon>Bacteria</taxon>
        <taxon>Pseudomonadati</taxon>
        <taxon>Pseudomonadota</taxon>
        <taxon>Betaproteobacteria</taxon>
        <taxon>Burkholderiales</taxon>
        <taxon>Oxalobacteraceae</taxon>
        <taxon>Noviherbaspirillum</taxon>
    </lineage>
</organism>
<dbReference type="InterPro" id="IPR052028">
    <property type="entry name" value="HipA_Ser/Thr_kinase"/>
</dbReference>
<dbReference type="PANTHER" id="PTHR37419:SF1">
    <property type="entry name" value="SERINE_THREONINE-PROTEIN KINASE TOXIN HIPA"/>
    <property type="match status" value="1"/>
</dbReference>
<dbReference type="Pfam" id="PF07804">
    <property type="entry name" value="HipA_C"/>
    <property type="match status" value="1"/>
</dbReference>
<dbReference type="GO" id="GO:0004674">
    <property type="term" value="F:protein serine/threonine kinase activity"/>
    <property type="evidence" value="ECO:0007669"/>
    <property type="project" value="TreeGrafter"/>
</dbReference>
<feature type="domain" description="HipA N-terminal subdomain 1" evidence="5">
    <location>
        <begin position="3"/>
        <end position="107"/>
    </location>
</feature>
<evidence type="ECO:0000313" key="6">
    <source>
        <dbReference type="EMBL" id="RJG06079.1"/>
    </source>
</evidence>
<evidence type="ECO:0000313" key="7">
    <source>
        <dbReference type="Proteomes" id="UP000285190"/>
    </source>
</evidence>
<dbReference type="PANTHER" id="PTHR37419">
    <property type="entry name" value="SERINE/THREONINE-PROTEIN KINASE TOXIN HIPA"/>
    <property type="match status" value="1"/>
</dbReference>
<protein>
    <submittedName>
        <fullName evidence="6">Type II toxin-antitoxin system HipA family toxin</fullName>
    </submittedName>
</protein>
<reference evidence="6 7" key="1">
    <citation type="submission" date="2018-09" db="EMBL/GenBank/DDBJ databases">
        <authorList>
            <person name="Zhu H."/>
        </authorList>
    </citation>
    <scope>NUCLEOTIDE SEQUENCE [LARGE SCALE GENOMIC DNA]</scope>
    <source>
        <strain evidence="6 7">K2R10-39</strain>
    </source>
</reference>
<dbReference type="GO" id="GO:0005829">
    <property type="term" value="C:cytosol"/>
    <property type="evidence" value="ECO:0007669"/>
    <property type="project" value="TreeGrafter"/>
</dbReference>
<keyword evidence="2" id="KW-0808">Transferase</keyword>
<name>A0A418X0T4_9BURK</name>
<keyword evidence="7" id="KW-1185">Reference proteome</keyword>
<evidence type="ECO:0000256" key="2">
    <source>
        <dbReference type="ARBA" id="ARBA00022679"/>
    </source>
</evidence>
<evidence type="ECO:0000256" key="1">
    <source>
        <dbReference type="ARBA" id="ARBA00010164"/>
    </source>
</evidence>
<evidence type="ECO:0000256" key="3">
    <source>
        <dbReference type="ARBA" id="ARBA00022777"/>
    </source>
</evidence>
<dbReference type="Pfam" id="PF13657">
    <property type="entry name" value="Couple_hipA"/>
    <property type="match status" value="1"/>
</dbReference>
<comment type="caution">
    <text evidence="6">The sequence shown here is derived from an EMBL/GenBank/DDBJ whole genome shotgun (WGS) entry which is preliminary data.</text>
</comment>
<gene>
    <name evidence="6" type="ORF">D3870_08705</name>
</gene>